<dbReference type="Gene3D" id="3.90.70.10">
    <property type="entry name" value="Cysteine proteinases"/>
    <property type="match status" value="2"/>
</dbReference>
<feature type="compositionally biased region" description="Pro residues" evidence="8">
    <location>
        <begin position="88"/>
        <end position="101"/>
    </location>
</feature>
<feature type="compositionally biased region" description="Low complexity" evidence="8">
    <location>
        <begin position="608"/>
        <end position="624"/>
    </location>
</feature>
<organism evidence="10 11">
    <name type="scientific">Catenaria anguillulae PL171</name>
    <dbReference type="NCBI Taxonomy" id="765915"/>
    <lineage>
        <taxon>Eukaryota</taxon>
        <taxon>Fungi</taxon>
        <taxon>Fungi incertae sedis</taxon>
        <taxon>Blastocladiomycota</taxon>
        <taxon>Blastocladiomycetes</taxon>
        <taxon>Blastocladiales</taxon>
        <taxon>Catenariaceae</taxon>
        <taxon>Catenaria</taxon>
    </lineage>
</organism>
<sequence length="726" mass="77014">MGALHPVDRRVHLLGIENSGNTCFIDSLLFALFARMEAVDAWVTQSLGIPGADPSQQPPPPPDAGGPSTLSPPSCSTDPASGSQPVSPILPPQPPTRPPSPSTVRRSSLLRAVQTHLTLLATRLRKGHLVTRSEIRTLEVVIKQLWAMEGTNAGRLGEQEDVAELFLMLASCLRAPCLPLWQVIHHGGAIEDQDDKRVCTERCLQLAIPDPKARAPVPLEELLERFFFDNKVTLLRKVQRDGASVGGSAAADLDEQRMARKAQVEERWRLGLAPRSASSLSVSLRDRSNEGPDGDTQVEEQMVDAWSTFKLMPFLVGEHSDVLLGDNSPILIPICLKRYYQKEGKSTLKRTSRPVVLPIEIGFDQFTAAEAATSSSSFSTTAEPTTPKYSLVLQSVICHLGESPTSGHFITYVNASALLPGSLTRSLPRRSPRGYGLTTQVPASSALSTAPSSPAVKPTMLPISETASTSTHRPAARASSPPPPPPYSPALPPRPGASVESASSSRPATEKPSSHTLTRSFSADTALYTSAGGGDVATSDVSSDTCDSDAAVADPGPIWLRFDGLGPIGAKVQPYTSTVAITRQLTDEIAKNAYLVFYELRRVVASPAAPGASAGDGDAASAEASEQEQEAGSPVAEAAEADSGSERTAAARGRKDPRSRLATASAAAGAATVASKRPKHVRRHSVAGGGSVDADLALALKMQAKEAAKQKRAEDFYTDLDWRVLL</sequence>
<comment type="caution">
    <text evidence="10">The sequence shown here is derived from an EMBL/GenBank/DDBJ whole genome shotgun (WGS) entry which is preliminary data.</text>
</comment>
<evidence type="ECO:0000313" key="10">
    <source>
        <dbReference type="EMBL" id="ORZ36247.1"/>
    </source>
</evidence>
<dbReference type="PANTHER" id="PTHR24006">
    <property type="entry name" value="UBIQUITIN CARBOXYL-TERMINAL HYDROLASE"/>
    <property type="match status" value="1"/>
</dbReference>
<evidence type="ECO:0000256" key="1">
    <source>
        <dbReference type="ARBA" id="ARBA00000707"/>
    </source>
</evidence>
<feature type="compositionally biased region" description="Low complexity" evidence="8">
    <location>
        <begin position="466"/>
        <end position="479"/>
    </location>
</feature>
<reference evidence="10 11" key="1">
    <citation type="submission" date="2016-07" db="EMBL/GenBank/DDBJ databases">
        <title>Pervasive Adenine N6-methylation of Active Genes in Fungi.</title>
        <authorList>
            <consortium name="DOE Joint Genome Institute"/>
            <person name="Mondo S.J."/>
            <person name="Dannebaum R.O."/>
            <person name="Kuo R.C."/>
            <person name="Labutti K."/>
            <person name="Haridas S."/>
            <person name="Kuo A."/>
            <person name="Salamov A."/>
            <person name="Ahrendt S.R."/>
            <person name="Lipzen A."/>
            <person name="Sullivan W."/>
            <person name="Andreopoulos W.B."/>
            <person name="Clum A."/>
            <person name="Lindquist E."/>
            <person name="Daum C."/>
            <person name="Ramamoorthy G.K."/>
            <person name="Gryganskyi A."/>
            <person name="Culley D."/>
            <person name="Magnuson J.K."/>
            <person name="James T.Y."/>
            <person name="O'Malley M.A."/>
            <person name="Stajich J.E."/>
            <person name="Spatafora J.W."/>
            <person name="Visel A."/>
            <person name="Grigoriev I.V."/>
        </authorList>
    </citation>
    <scope>NUCLEOTIDE SEQUENCE [LARGE SCALE GENOMIC DNA]</scope>
    <source>
        <strain evidence="10 11">PL171</strain>
    </source>
</reference>
<dbReference type="PROSITE" id="PS00972">
    <property type="entry name" value="USP_1"/>
    <property type="match status" value="1"/>
</dbReference>
<dbReference type="STRING" id="765915.A0A1Y2HNS1"/>
<evidence type="ECO:0000256" key="3">
    <source>
        <dbReference type="ARBA" id="ARBA00012759"/>
    </source>
</evidence>
<dbReference type="EMBL" id="MCFL01000018">
    <property type="protein sequence ID" value="ORZ36247.1"/>
    <property type="molecule type" value="Genomic_DNA"/>
</dbReference>
<dbReference type="GO" id="GO:0006508">
    <property type="term" value="P:proteolysis"/>
    <property type="evidence" value="ECO:0007669"/>
    <property type="project" value="UniProtKB-KW"/>
</dbReference>
<dbReference type="GO" id="GO:0005829">
    <property type="term" value="C:cytosol"/>
    <property type="evidence" value="ECO:0007669"/>
    <property type="project" value="TreeGrafter"/>
</dbReference>
<keyword evidence="11" id="KW-1185">Reference proteome</keyword>
<evidence type="ECO:0000256" key="5">
    <source>
        <dbReference type="ARBA" id="ARBA00022786"/>
    </source>
</evidence>
<dbReference type="InterPro" id="IPR050164">
    <property type="entry name" value="Peptidase_C19"/>
</dbReference>
<name>A0A1Y2HNS1_9FUNG</name>
<feature type="region of interest" description="Disordered" evidence="8">
    <location>
        <begin position="422"/>
        <end position="519"/>
    </location>
</feature>
<evidence type="ECO:0000259" key="9">
    <source>
        <dbReference type="Pfam" id="PF00443"/>
    </source>
</evidence>
<dbReference type="EC" id="3.4.19.12" evidence="3"/>
<feature type="compositionally biased region" description="Low complexity" evidence="8">
    <location>
        <begin position="662"/>
        <end position="675"/>
    </location>
</feature>
<comment type="similarity">
    <text evidence="2">Belongs to the peptidase C19 family.</text>
</comment>
<comment type="catalytic activity">
    <reaction evidence="1">
        <text>Thiol-dependent hydrolysis of ester, thioester, amide, peptide and isopeptide bonds formed by the C-terminal Gly of ubiquitin (a 76-residue protein attached to proteins as an intracellular targeting signal).</text>
        <dbReference type="EC" id="3.4.19.12"/>
    </reaction>
</comment>
<dbReference type="GO" id="GO:0004843">
    <property type="term" value="F:cysteine-type deubiquitinase activity"/>
    <property type="evidence" value="ECO:0007669"/>
    <property type="project" value="UniProtKB-EC"/>
</dbReference>
<dbReference type="GO" id="GO:0005634">
    <property type="term" value="C:nucleus"/>
    <property type="evidence" value="ECO:0007669"/>
    <property type="project" value="UniProtKB-SubCell"/>
</dbReference>
<keyword evidence="4" id="KW-0645">Protease</keyword>
<accession>A0A1Y2HNS1</accession>
<feature type="compositionally biased region" description="Low complexity" evidence="8">
    <location>
        <begin position="442"/>
        <end position="455"/>
    </location>
</feature>
<dbReference type="PANTHER" id="PTHR24006:SF722">
    <property type="entry name" value="UBIQUITIN CARBOXYL-TERMINAL HYDROLASE 48"/>
    <property type="match status" value="1"/>
</dbReference>
<dbReference type="Proteomes" id="UP000193411">
    <property type="component" value="Unassembled WGS sequence"/>
</dbReference>
<feature type="region of interest" description="Disordered" evidence="8">
    <location>
        <begin position="608"/>
        <end position="688"/>
    </location>
</feature>
<dbReference type="GO" id="GO:0016579">
    <property type="term" value="P:protein deubiquitination"/>
    <property type="evidence" value="ECO:0007669"/>
    <property type="project" value="InterPro"/>
</dbReference>
<feature type="compositionally biased region" description="Basic residues" evidence="8">
    <location>
        <begin position="676"/>
        <end position="685"/>
    </location>
</feature>
<evidence type="ECO:0000313" key="11">
    <source>
        <dbReference type="Proteomes" id="UP000193411"/>
    </source>
</evidence>
<dbReference type="SUPFAM" id="SSF54001">
    <property type="entry name" value="Cysteine proteinases"/>
    <property type="match status" value="1"/>
</dbReference>
<evidence type="ECO:0000256" key="6">
    <source>
        <dbReference type="ARBA" id="ARBA00022801"/>
    </source>
</evidence>
<evidence type="ECO:0000256" key="4">
    <source>
        <dbReference type="ARBA" id="ARBA00022670"/>
    </source>
</evidence>
<evidence type="ECO:0000256" key="2">
    <source>
        <dbReference type="ARBA" id="ARBA00009085"/>
    </source>
</evidence>
<dbReference type="InterPro" id="IPR018200">
    <property type="entry name" value="USP_CS"/>
</dbReference>
<feature type="compositionally biased region" description="Pro residues" evidence="8">
    <location>
        <begin position="480"/>
        <end position="495"/>
    </location>
</feature>
<dbReference type="OrthoDB" id="6287070at2759"/>
<dbReference type="AlphaFoldDB" id="A0A1Y2HNS1"/>
<protein>
    <recommendedName>
        <fullName evidence="3">ubiquitinyl hydrolase 1</fullName>
        <ecNumber evidence="3">3.4.19.12</ecNumber>
    </recommendedName>
</protein>
<evidence type="ECO:0000256" key="8">
    <source>
        <dbReference type="SAM" id="MobiDB-lite"/>
    </source>
</evidence>
<keyword evidence="7" id="KW-0788">Thiol protease</keyword>
<dbReference type="InterPro" id="IPR038765">
    <property type="entry name" value="Papain-like_cys_pep_sf"/>
</dbReference>
<dbReference type="Pfam" id="PF00443">
    <property type="entry name" value="UCH"/>
    <property type="match status" value="1"/>
</dbReference>
<evidence type="ECO:0000256" key="7">
    <source>
        <dbReference type="ARBA" id="ARBA00022807"/>
    </source>
</evidence>
<gene>
    <name evidence="10" type="ORF">BCR44DRAFT_1460623</name>
</gene>
<proteinExistence type="inferred from homology"/>
<feature type="region of interest" description="Disordered" evidence="8">
    <location>
        <begin position="49"/>
        <end position="106"/>
    </location>
</feature>
<dbReference type="InterPro" id="IPR001394">
    <property type="entry name" value="Peptidase_C19_UCH"/>
</dbReference>
<keyword evidence="5" id="KW-0833">Ubl conjugation pathway</keyword>
<feature type="domain" description="Peptidase C19 ubiquitin carboxyl-terminal hydrolase" evidence="9">
    <location>
        <begin position="15"/>
        <end position="414"/>
    </location>
</feature>
<feature type="compositionally biased region" description="Polar residues" evidence="8">
    <location>
        <begin position="69"/>
        <end position="82"/>
    </location>
</feature>
<keyword evidence="6" id="KW-0378">Hydrolase</keyword>